<proteinExistence type="predicted"/>
<dbReference type="EMBL" id="JABFAI010000563">
    <property type="protein sequence ID" value="KAF4943414.1"/>
    <property type="molecule type" value="Genomic_DNA"/>
</dbReference>
<evidence type="ECO:0000313" key="3">
    <source>
        <dbReference type="Proteomes" id="UP000604273"/>
    </source>
</evidence>
<feature type="region of interest" description="Disordered" evidence="1">
    <location>
        <begin position="159"/>
        <end position="296"/>
    </location>
</feature>
<feature type="compositionally biased region" description="Polar residues" evidence="1">
    <location>
        <begin position="270"/>
        <end position="279"/>
    </location>
</feature>
<reference evidence="2" key="2">
    <citation type="submission" date="2020-05" db="EMBL/GenBank/DDBJ databases">
        <authorList>
            <person name="Kim H.-S."/>
            <person name="Proctor R.H."/>
            <person name="Brown D.W."/>
        </authorList>
    </citation>
    <scope>NUCLEOTIDE SEQUENCE</scope>
    <source>
        <strain evidence="2">NRRL 45417</strain>
    </source>
</reference>
<feature type="compositionally biased region" description="Basic residues" evidence="1">
    <location>
        <begin position="215"/>
        <end position="226"/>
    </location>
</feature>
<gene>
    <name evidence="2" type="ORF">FGADI_13432</name>
</gene>
<name>A0A8H4WMW5_9HYPO</name>
<evidence type="ECO:0000313" key="2">
    <source>
        <dbReference type="EMBL" id="KAF4943414.1"/>
    </source>
</evidence>
<organism evidence="2 3">
    <name type="scientific">Fusarium gaditjirri</name>
    <dbReference type="NCBI Taxonomy" id="282569"/>
    <lineage>
        <taxon>Eukaryota</taxon>
        <taxon>Fungi</taxon>
        <taxon>Dikarya</taxon>
        <taxon>Ascomycota</taxon>
        <taxon>Pezizomycotina</taxon>
        <taxon>Sordariomycetes</taxon>
        <taxon>Hypocreomycetidae</taxon>
        <taxon>Hypocreales</taxon>
        <taxon>Nectriaceae</taxon>
        <taxon>Fusarium</taxon>
        <taxon>Fusarium nisikadoi species complex</taxon>
    </lineage>
</organism>
<sequence>MATIKSYKDFKSPFNKGRFPLADAPVNPLMTASRRSHMQQYLVWILPGWHERLDPEWKKAETAVCEDIASAGHKFVRESWFEYQIDRMAYINFFHMFKICVECEVPVWPWEDLSYKDITSASDKKNSSVYDAYLKMHATASSVVEKDDAATEWALTPGTTDMEVVQEPAAQRPVSASRKLKSDTRVTGYGNIQDSRSRQTENLSAFGERLSSARGRGRGRDRRRGSHRSESRGRAQRHHAPSRDGDFEWKDEDLEPSSQDTTRPADRNLQAPTMTQQEANEAVRCLEPRSPTTLRF</sequence>
<protein>
    <submittedName>
        <fullName evidence="2">Uncharacterized protein</fullName>
    </submittedName>
</protein>
<keyword evidence="3" id="KW-1185">Reference proteome</keyword>
<evidence type="ECO:0000256" key="1">
    <source>
        <dbReference type="SAM" id="MobiDB-lite"/>
    </source>
</evidence>
<accession>A0A8H4WMW5</accession>
<comment type="caution">
    <text evidence="2">The sequence shown here is derived from an EMBL/GenBank/DDBJ whole genome shotgun (WGS) entry which is preliminary data.</text>
</comment>
<dbReference type="AlphaFoldDB" id="A0A8H4WMW5"/>
<dbReference type="OrthoDB" id="5100351at2759"/>
<dbReference type="Proteomes" id="UP000604273">
    <property type="component" value="Unassembled WGS sequence"/>
</dbReference>
<reference evidence="2" key="1">
    <citation type="journal article" date="2020" name="BMC Genomics">
        <title>Correction to: Identification and distribution of gene clusters required for synthesis of sphingolipid metabolism inhibitors in diverse species of the filamentous fungus Fusarium.</title>
        <authorList>
            <person name="Kim H.S."/>
            <person name="Lohmar J.M."/>
            <person name="Busman M."/>
            <person name="Brown D.W."/>
            <person name="Naumann T.A."/>
            <person name="Divon H.H."/>
            <person name="Lysoe E."/>
            <person name="Uhlig S."/>
            <person name="Proctor R.H."/>
        </authorList>
    </citation>
    <scope>NUCLEOTIDE SEQUENCE</scope>
    <source>
        <strain evidence="2">NRRL 45417</strain>
    </source>
</reference>